<dbReference type="Gene3D" id="2.130.10.10">
    <property type="entry name" value="YVTN repeat-like/Quinoprotein amine dehydrogenase"/>
    <property type="match status" value="1"/>
</dbReference>
<dbReference type="InterPro" id="IPR050282">
    <property type="entry name" value="Cycloisomerase_2"/>
</dbReference>
<evidence type="ECO:0008006" key="4">
    <source>
        <dbReference type="Google" id="ProtNLM"/>
    </source>
</evidence>
<dbReference type="InterPro" id="IPR019405">
    <property type="entry name" value="Lactonase_7-beta_prop"/>
</dbReference>
<evidence type="ECO:0000256" key="1">
    <source>
        <dbReference type="ARBA" id="ARBA00005564"/>
    </source>
</evidence>
<dbReference type="InterPro" id="IPR011048">
    <property type="entry name" value="Haem_d1_sf"/>
</dbReference>
<dbReference type="EMBL" id="JALP01000178">
    <property type="protein sequence ID" value="THG90062.1"/>
    <property type="molecule type" value="Genomic_DNA"/>
</dbReference>
<dbReference type="Pfam" id="PF10282">
    <property type="entry name" value="Lactonase"/>
    <property type="match status" value="1"/>
</dbReference>
<accession>A0A4V3X8F1</accession>
<dbReference type="GO" id="GO:0005829">
    <property type="term" value="C:cytosol"/>
    <property type="evidence" value="ECO:0007669"/>
    <property type="project" value="TreeGrafter"/>
</dbReference>
<dbReference type="SUPFAM" id="SSF51004">
    <property type="entry name" value="C-terminal (heme d1) domain of cytochrome cd1-nitrite reductase"/>
    <property type="match status" value="1"/>
</dbReference>
<dbReference type="InterPro" id="IPR015943">
    <property type="entry name" value="WD40/YVTN_repeat-like_dom_sf"/>
</dbReference>
<comment type="caution">
    <text evidence="2">The sequence shown here is derived from an EMBL/GenBank/DDBJ whole genome shotgun (WGS) entry which is preliminary data.</text>
</comment>
<evidence type="ECO:0000313" key="2">
    <source>
        <dbReference type="EMBL" id="THG90062.1"/>
    </source>
</evidence>
<dbReference type="Proteomes" id="UP000297014">
    <property type="component" value="Unassembled WGS sequence"/>
</dbReference>
<protein>
    <recommendedName>
        <fullName evidence="4">6-phosphogluconolactonase</fullName>
    </recommendedName>
</protein>
<reference evidence="2 3" key="1">
    <citation type="submission" date="2014-01" db="EMBL/GenBank/DDBJ databases">
        <title>Draft genome sequencing of Bacillus alcalophilus CGMCC 1.3604.</title>
        <authorList>
            <person name="Yang J."/>
            <person name="Diao L."/>
            <person name="Yang S."/>
        </authorList>
    </citation>
    <scope>NUCLEOTIDE SEQUENCE [LARGE SCALE GENOMIC DNA]</scope>
    <source>
        <strain evidence="2 3">CGMCC 1.3604</strain>
    </source>
</reference>
<comment type="similarity">
    <text evidence="1">Belongs to the cycloisomerase 2 family.</text>
</comment>
<dbReference type="RefSeq" id="WP_003324325.1">
    <property type="nucleotide sequence ID" value="NZ_ALPT02000004.1"/>
</dbReference>
<organism evidence="2 3">
    <name type="scientific">Alkalihalobacillus alcalophilus ATCC 27647 = CGMCC 1.3604</name>
    <dbReference type="NCBI Taxonomy" id="1218173"/>
    <lineage>
        <taxon>Bacteria</taxon>
        <taxon>Bacillati</taxon>
        <taxon>Bacillota</taxon>
        <taxon>Bacilli</taxon>
        <taxon>Bacillales</taxon>
        <taxon>Bacillaceae</taxon>
        <taxon>Alkalihalobacillus</taxon>
    </lineage>
</organism>
<sequence>MTVRNKERYLFIGTYNEATEEAIVIFRYDEKINEFLKIGGVSGIKNPSYLTVNQKGDRLYAVSEVEDGEVVSYQLKYHGEKIELMEMNRQKTNGSSPCYLSLSEEEKTLFASNYGGGSVAAFSLNEDGALQSLVAFEEFNELGDVSHPHQIKRLTSNIYLIPDLGLNRLFLYRLEQEEQRLVYTNEVETAEGAGPRHFTFDELTKTVYVVNEHQSTVAAYRLDEKEVQLSLLQEIRTIPEDFKGDNYGADIHIHPTERLIFTSNRGHHSLSTFQINEEGELMLIDHTMLTGEWPRNFQIDPNGDSILVANERTDSIHLLRVTGNGVLEETCSLNRIHKPVCLHIR</sequence>
<dbReference type="GO" id="GO:0017057">
    <property type="term" value="F:6-phosphogluconolactonase activity"/>
    <property type="evidence" value="ECO:0007669"/>
    <property type="project" value="TreeGrafter"/>
</dbReference>
<proteinExistence type="inferred from homology"/>
<gene>
    <name evidence="2" type="ORF">AJ85_13530</name>
</gene>
<name>A0A4V3X8F1_ALKAL</name>
<dbReference type="PANTHER" id="PTHR30344">
    <property type="entry name" value="6-PHOSPHOGLUCONOLACTONASE-RELATED"/>
    <property type="match status" value="1"/>
</dbReference>
<dbReference type="AlphaFoldDB" id="A0A4V3X8F1"/>
<dbReference type="PANTHER" id="PTHR30344:SF1">
    <property type="entry name" value="6-PHOSPHOGLUCONOLACTONASE"/>
    <property type="match status" value="1"/>
</dbReference>
<evidence type="ECO:0000313" key="3">
    <source>
        <dbReference type="Proteomes" id="UP000297014"/>
    </source>
</evidence>